<evidence type="ECO:0000313" key="2">
    <source>
        <dbReference type="Proteomes" id="UP001432251"/>
    </source>
</evidence>
<reference evidence="1" key="1">
    <citation type="journal article" date="2025" name="Int. J. Syst. Evol. Microbiol.">
        <title>Streptomyces citrinus sp. nov., with yellow diffusible pigment.</title>
        <authorList>
            <person name="He Y."/>
            <person name="Yang E."/>
            <person name="Xu J."/>
            <person name="Sun Y."/>
            <person name="Sun L."/>
        </authorList>
    </citation>
    <scope>NUCLEOTIDE SEQUENCE</scope>
    <source>
        <strain evidence="1">Q6</strain>
    </source>
</reference>
<proteinExistence type="predicted"/>
<dbReference type="Proteomes" id="UP001432251">
    <property type="component" value="Chromosome"/>
</dbReference>
<evidence type="ECO:0000313" key="1">
    <source>
        <dbReference type="EMBL" id="WWQ67881.1"/>
    </source>
</evidence>
<accession>A0ACD5AKV5</accession>
<gene>
    <name evidence="1" type="ORF">V2W30_34175</name>
</gene>
<organism evidence="1 2">
    <name type="scientific">Streptomyces citrinus</name>
    <dbReference type="NCBI Taxonomy" id="3118173"/>
    <lineage>
        <taxon>Bacteria</taxon>
        <taxon>Bacillati</taxon>
        <taxon>Actinomycetota</taxon>
        <taxon>Actinomycetes</taxon>
        <taxon>Kitasatosporales</taxon>
        <taxon>Streptomycetaceae</taxon>
        <taxon>Streptomyces</taxon>
    </lineage>
</organism>
<protein>
    <submittedName>
        <fullName evidence="1">Uncharacterized protein</fullName>
    </submittedName>
</protein>
<name>A0ACD5AKV5_9ACTN</name>
<dbReference type="EMBL" id="CP146022">
    <property type="protein sequence ID" value="WWQ67881.1"/>
    <property type="molecule type" value="Genomic_DNA"/>
</dbReference>
<keyword evidence="2" id="KW-1185">Reference proteome</keyword>
<sequence>MAHESRVHDRDPLAAGDGRERRFGVRGVRGEPNVEAERPQIALQGRPGDRLTGDDGGRQTNSLLGCRRERAGLMHEGAP</sequence>